<proteinExistence type="predicted"/>
<evidence type="ECO:0000313" key="2">
    <source>
        <dbReference type="EMBL" id="KAF4340985.1"/>
    </source>
</evidence>
<comment type="caution">
    <text evidence="2">The sequence shown here is derived from an EMBL/GenBank/DDBJ whole genome shotgun (WGS) entry which is preliminary data.</text>
</comment>
<gene>
    <name evidence="2" type="ORF">FBEOM_5036</name>
</gene>
<feature type="region of interest" description="Disordered" evidence="1">
    <location>
        <begin position="110"/>
        <end position="173"/>
    </location>
</feature>
<organism evidence="2 3">
    <name type="scientific">Fusarium beomiforme</name>
    <dbReference type="NCBI Taxonomy" id="44412"/>
    <lineage>
        <taxon>Eukaryota</taxon>
        <taxon>Fungi</taxon>
        <taxon>Dikarya</taxon>
        <taxon>Ascomycota</taxon>
        <taxon>Pezizomycotina</taxon>
        <taxon>Sordariomycetes</taxon>
        <taxon>Hypocreomycetidae</taxon>
        <taxon>Hypocreales</taxon>
        <taxon>Nectriaceae</taxon>
        <taxon>Fusarium</taxon>
        <taxon>Fusarium burgessii species complex</taxon>
    </lineage>
</organism>
<dbReference type="AlphaFoldDB" id="A0A9P5ALK7"/>
<evidence type="ECO:0000256" key="1">
    <source>
        <dbReference type="SAM" id="MobiDB-lite"/>
    </source>
</evidence>
<evidence type="ECO:0000313" key="3">
    <source>
        <dbReference type="Proteomes" id="UP000730481"/>
    </source>
</evidence>
<keyword evidence="3" id="KW-1185">Reference proteome</keyword>
<accession>A0A9P5ALK7</accession>
<name>A0A9P5ALK7_9HYPO</name>
<protein>
    <submittedName>
        <fullName evidence="2">Uncharacterized protein</fullName>
    </submittedName>
</protein>
<dbReference type="OrthoDB" id="5053758at2759"/>
<sequence>MSDNTVAPTPPTARQAVLKEHFDHYLRLSKNGQALEALRTAKALLEENDLDDYQKAHLHTKLSEVPELGVYHATMALRIYKRLAYHEPDNQGLAASVESLKKLLNQQRYEERDFEEHAKEADPQAEQARRQQRYDEYFAKLEQEAKPTAADEKKDRDDPNPEVYLPNKKRRFE</sequence>
<dbReference type="Proteomes" id="UP000730481">
    <property type="component" value="Unassembled WGS sequence"/>
</dbReference>
<reference evidence="2" key="2">
    <citation type="submission" date="2020-02" db="EMBL/GenBank/DDBJ databases">
        <title>Identification and distribution of gene clusters putatively required for synthesis of sphingolipid metabolism inhibitors in phylogenetically diverse species of the filamentous fungus Fusarium.</title>
        <authorList>
            <person name="Kim H.-S."/>
            <person name="Busman M."/>
            <person name="Brown D.W."/>
            <person name="Divon H."/>
            <person name="Uhlig S."/>
            <person name="Proctor R.H."/>
        </authorList>
    </citation>
    <scope>NUCLEOTIDE SEQUENCE</scope>
    <source>
        <strain evidence="2">NRRL 25174</strain>
    </source>
</reference>
<dbReference type="EMBL" id="PVQB02000206">
    <property type="protein sequence ID" value="KAF4340985.1"/>
    <property type="molecule type" value="Genomic_DNA"/>
</dbReference>
<feature type="compositionally biased region" description="Basic and acidic residues" evidence="1">
    <location>
        <begin position="110"/>
        <end position="159"/>
    </location>
</feature>
<reference evidence="2" key="1">
    <citation type="journal article" date="2017" name="Mycologia">
        <title>Fusarium algeriense, sp. nov., a novel toxigenic crown rot pathogen of durum wheat from Algeria is nested in the Fusarium burgessii species complex.</title>
        <authorList>
            <person name="Laraba I."/>
            <person name="Keddad A."/>
            <person name="Boureghda H."/>
            <person name="Abdallah N."/>
            <person name="Vaughan M.M."/>
            <person name="Proctor R.H."/>
            <person name="Busman M."/>
            <person name="O'Donnell K."/>
        </authorList>
    </citation>
    <scope>NUCLEOTIDE SEQUENCE</scope>
    <source>
        <strain evidence="2">NRRL 25174</strain>
    </source>
</reference>